<dbReference type="Pfam" id="PF19739">
    <property type="entry name" value="DUF6228"/>
    <property type="match status" value="1"/>
</dbReference>
<dbReference type="InterPro" id="IPR046196">
    <property type="entry name" value="DUF6228"/>
</dbReference>
<reference evidence="1 2" key="1">
    <citation type="journal article" date="2014" name="J. Biotechnol.">
        <title>Complete genome sequence of the actinobacterium Actinoplanes friuliensis HAG 010964, producer of the lipopeptide antibiotic friulimycin.</title>
        <authorList>
            <person name="Ruckert C."/>
            <person name="Szczepanowski R."/>
            <person name="Albersmeier A."/>
            <person name="Goesmann A."/>
            <person name="Fischer N."/>
            <person name="Steinkamper A."/>
            <person name="Puhler A."/>
            <person name="Biener R."/>
            <person name="Schwartz D."/>
            <person name="Kalinowski J."/>
        </authorList>
    </citation>
    <scope>NUCLEOTIDE SEQUENCE [LARGE SCALE GENOMIC DNA]</scope>
    <source>
        <strain evidence="1 2">DSM 7358</strain>
    </source>
</reference>
<proteinExistence type="predicted"/>
<dbReference type="KEGG" id="afs:AFR_12455"/>
<dbReference type="EMBL" id="CP006272">
    <property type="protein sequence ID" value="AGZ40777.1"/>
    <property type="molecule type" value="Genomic_DNA"/>
</dbReference>
<keyword evidence="2" id="KW-1185">Reference proteome</keyword>
<dbReference type="AlphaFoldDB" id="U5VVE3"/>
<gene>
    <name evidence="1" type="ORF">AFR_12455</name>
</gene>
<dbReference type="eggNOG" id="ENOG503318V">
    <property type="taxonomic scope" value="Bacteria"/>
</dbReference>
<accession>U5VVE3</accession>
<name>U5VVE3_9ACTN</name>
<evidence type="ECO:0000313" key="2">
    <source>
        <dbReference type="Proteomes" id="UP000017746"/>
    </source>
</evidence>
<dbReference type="HOGENOM" id="CLU_1757832_0_0_11"/>
<dbReference type="PATRIC" id="fig|1246995.3.peg.2530"/>
<protein>
    <submittedName>
        <fullName evidence="1">Uncharacterized protein</fullName>
    </submittedName>
</protein>
<evidence type="ECO:0000313" key="1">
    <source>
        <dbReference type="EMBL" id="AGZ40777.1"/>
    </source>
</evidence>
<sequence length="151" mass="17308">MPHHDHTADDLSVLIRCQEDHDAVVRLHSRYFPDEYGIGFAVDARADGLQAQLQAVEVWVWDDVSLPDFIAQLAAEYRGWSEERTWQTNHLSVNASFHTGGHVALTWNLRRWLTRSDSWQASITTWLEAGEQMTSLAADLREFLPIPTPLR</sequence>
<dbReference type="Proteomes" id="UP000017746">
    <property type="component" value="Chromosome"/>
</dbReference>
<organism evidence="1 2">
    <name type="scientific">Actinoplanes friuliensis DSM 7358</name>
    <dbReference type="NCBI Taxonomy" id="1246995"/>
    <lineage>
        <taxon>Bacteria</taxon>
        <taxon>Bacillati</taxon>
        <taxon>Actinomycetota</taxon>
        <taxon>Actinomycetes</taxon>
        <taxon>Micromonosporales</taxon>
        <taxon>Micromonosporaceae</taxon>
        <taxon>Actinoplanes</taxon>
    </lineage>
</organism>